<proteinExistence type="predicted"/>
<keyword evidence="7" id="KW-0812">Transmembrane</keyword>
<evidence type="ECO:0000259" key="8">
    <source>
        <dbReference type="PROSITE" id="PS50109"/>
    </source>
</evidence>
<dbReference type="SUPFAM" id="SSF47384">
    <property type="entry name" value="Homodimeric domain of signal transducing histidine kinase"/>
    <property type="match status" value="1"/>
</dbReference>
<dbReference type="InterPro" id="IPR003661">
    <property type="entry name" value="HisK_dim/P_dom"/>
</dbReference>
<dbReference type="InterPro" id="IPR005467">
    <property type="entry name" value="His_kinase_dom"/>
</dbReference>
<feature type="transmembrane region" description="Helical" evidence="7">
    <location>
        <begin position="12"/>
        <end position="30"/>
    </location>
</feature>
<evidence type="ECO:0000256" key="4">
    <source>
        <dbReference type="ARBA" id="ARBA00022679"/>
    </source>
</evidence>
<keyword evidence="4" id="KW-0808">Transferase</keyword>
<dbReference type="SUPFAM" id="SSF55874">
    <property type="entry name" value="ATPase domain of HSP90 chaperone/DNA topoisomerase II/histidine kinase"/>
    <property type="match status" value="1"/>
</dbReference>
<dbReference type="Pfam" id="PF13426">
    <property type="entry name" value="PAS_9"/>
    <property type="match status" value="1"/>
</dbReference>
<feature type="transmembrane region" description="Helical" evidence="7">
    <location>
        <begin position="364"/>
        <end position="386"/>
    </location>
</feature>
<dbReference type="SMART" id="SM00387">
    <property type="entry name" value="HATPase_c"/>
    <property type="match status" value="1"/>
</dbReference>
<evidence type="ECO:0000313" key="10">
    <source>
        <dbReference type="Proteomes" id="UP000236725"/>
    </source>
</evidence>
<evidence type="ECO:0000256" key="5">
    <source>
        <dbReference type="ARBA" id="ARBA00022777"/>
    </source>
</evidence>
<gene>
    <name evidence="9" type="ORF">SAMN05444001_11294</name>
</gene>
<dbReference type="InterPro" id="IPR000014">
    <property type="entry name" value="PAS"/>
</dbReference>
<evidence type="ECO:0000256" key="7">
    <source>
        <dbReference type="SAM" id="Phobius"/>
    </source>
</evidence>
<dbReference type="Proteomes" id="UP000236725">
    <property type="component" value="Unassembled WGS sequence"/>
</dbReference>
<dbReference type="Pfam" id="PF02518">
    <property type="entry name" value="HATPase_c"/>
    <property type="match status" value="1"/>
</dbReference>
<keyword evidence="7" id="KW-0472">Membrane</keyword>
<accession>A0A8G2BXD5</accession>
<dbReference type="PANTHER" id="PTHR43711">
    <property type="entry name" value="TWO-COMPONENT HISTIDINE KINASE"/>
    <property type="match status" value="1"/>
</dbReference>
<name>A0A8G2BXD5_9BACT</name>
<dbReference type="CDD" id="cd00130">
    <property type="entry name" value="PAS"/>
    <property type="match status" value="1"/>
</dbReference>
<dbReference type="Pfam" id="PF00512">
    <property type="entry name" value="HisKA"/>
    <property type="match status" value="1"/>
</dbReference>
<dbReference type="SUPFAM" id="SSF55785">
    <property type="entry name" value="PYP-like sensor domain (PAS domain)"/>
    <property type="match status" value="1"/>
</dbReference>
<dbReference type="Gene3D" id="3.30.565.10">
    <property type="entry name" value="Histidine kinase-like ATPase, C-terminal domain"/>
    <property type="match status" value="1"/>
</dbReference>
<dbReference type="EC" id="2.7.13.3" evidence="2"/>
<dbReference type="GO" id="GO:0000155">
    <property type="term" value="F:phosphorelay sensor kinase activity"/>
    <property type="evidence" value="ECO:0007669"/>
    <property type="project" value="InterPro"/>
</dbReference>
<comment type="caution">
    <text evidence="9">The sequence shown here is derived from an EMBL/GenBank/DDBJ whole genome shotgun (WGS) entry which is preliminary data.</text>
</comment>
<keyword evidence="7" id="KW-1133">Transmembrane helix</keyword>
<dbReference type="PANTHER" id="PTHR43711:SF31">
    <property type="entry name" value="HISTIDINE KINASE"/>
    <property type="match status" value="1"/>
</dbReference>
<evidence type="ECO:0000256" key="2">
    <source>
        <dbReference type="ARBA" id="ARBA00012438"/>
    </source>
</evidence>
<keyword evidence="5 9" id="KW-0418">Kinase</keyword>
<dbReference type="SMART" id="SM00388">
    <property type="entry name" value="HisKA"/>
    <property type="match status" value="1"/>
</dbReference>
<dbReference type="FunFam" id="3.30.565.10:FF:000006">
    <property type="entry name" value="Sensor histidine kinase WalK"/>
    <property type="match status" value="1"/>
</dbReference>
<dbReference type="InterPro" id="IPR050736">
    <property type="entry name" value="Sensor_HK_Regulatory"/>
</dbReference>
<dbReference type="InterPro" id="IPR036890">
    <property type="entry name" value="HATPase_C_sf"/>
</dbReference>
<dbReference type="InterPro" id="IPR004358">
    <property type="entry name" value="Sig_transdc_His_kin-like_C"/>
</dbReference>
<comment type="catalytic activity">
    <reaction evidence="1">
        <text>ATP + protein L-histidine = ADP + protein N-phospho-L-histidine.</text>
        <dbReference type="EC" id="2.7.13.3"/>
    </reaction>
</comment>
<evidence type="ECO:0000256" key="1">
    <source>
        <dbReference type="ARBA" id="ARBA00000085"/>
    </source>
</evidence>
<protein>
    <recommendedName>
        <fullName evidence="2">histidine kinase</fullName>
        <ecNumber evidence="2">2.7.13.3</ecNumber>
    </recommendedName>
</protein>
<dbReference type="AlphaFoldDB" id="A0A8G2BXD5"/>
<feature type="domain" description="Histidine kinase" evidence="8">
    <location>
        <begin position="676"/>
        <end position="889"/>
    </location>
</feature>
<dbReference type="Gene3D" id="1.10.287.130">
    <property type="match status" value="1"/>
</dbReference>
<keyword evidence="3" id="KW-0597">Phosphoprotein</keyword>
<keyword evidence="10" id="KW-1185">Reference proteome</keyword>
<dbReference type="Gene3D" id="3.30.450.20">
    <property type="entry name" value="PAS domain"/>
    <property type="match status" value="1"/>
</dbReference>
<dbReference type="PRINTS" id="PR00344">
    <property type="entry name" value="BCTRLSENSOR"/>
</dbReference>
<evidence type="ECO:0000256" key="3">
    <source>
        <dbReference type="ARBA" id="ARBA00022553"/>
    </source>
</evidence>
<organism evidence="9 10">
    <name type="scientific">Parabacteroides chinchillae</name>
    <dbReference type="NCBI Taxonomy" id="871327"/>
    <lineage>
        <taxon>Bacteria</taxon>
        <taxon>Pseudomonadati</taxon>
        <taxon>Bacteroidota</taxon>
        <taxon>Bacteroidia</taxon>
        <taxon>Bacteroidales</taxon>
        <taxon>Tannerellaceae</taxon>
        <taxon>Parabacteroides</taxon>
    </lineage>
</organism>
<dbReference type="Gene3D" id="3.40.50.2300">
    <property type="match status" value="1"/>
</dbReference>
<dbReference type="EMBL" id="FNVS01000012">
    <property type="protein sequence ID" value="SEG02732.1"/>
    <property type="molecule type" value="Genomic_DNA"/>
</dbReference>
<dbReference type="InterPro" id="IPR036097">
    <property type="entry name" value="HisK_dim/P_sf"/>
</dbReference>
<reference evidence="9 10" key="1">
    <citation type="submission" date="2016-10" db="EMBL/GenBank/DDBJ databases">
        <authorList>
            <person name="Varghese N."/>
            <person name="Submissions S."/>
        </authorList>
    </citation>
    <scope>NUCLEOTIDE SEQUENCE [LARGE SCALE GENOMIC DNA]</scope>
    <source>
        <strain evidence="9 10">DSM 29073</strain>
    </source>
</reference>
<dbReference type="InterPro" id="IPR003594">
    <property type="entry name" value="HATPase_dom"/>
</dbReference>
<dbReference type="InterPro" id="IPR035965">
    <property type="entry name" value="PAS-like_dom_sf"/>
</dbReference>
<evidence type="ECO:0000256" key="6">
    <source>
        <dbReference type="ARBA" id="ARBA00023012"/>
    </source>
</evidence>
<evidence type="ECO:0000313" key="9">
    <source>
        <dbReference type="EMBL" id="SEG02732.1"/>
    </source>
</evidence>
<sequence length="895" mass="102758">MLDKYFKKDKLFVLVFLIGVFICIMLVISYNEHETKKYHILLIHSFDQNCKWKDEMNNGVKDCFEDNGVHVDIQTFYLNAEYLPAQAELDTLNFLMDQYLDKPLDLILVCDDQATFSLLATNHPLSHKIPIVFSGVDYVNNKVLAGHTNITGFTTKPNFVKCYHLAQKLFGRIDDLAIIAEDTYLGRVGADEARSQFENYQETATIYNSFPNYNKTDTIRPLSSIEYPLHIRIERVDKQEAEALKKILFYRLHSCCILPKWSPFYSALASMGTAPFLMINNEGFGDGRIGGYMTPSYNQTYDAADLGIKLLRGGKITDFPITASKQYPVFDWDQLKYWKINLNSLPPDSIIPNMPLTVKYKKHIWLGVVFVVVLVMSLFLVLMRLYKREALNKKRIRNKLSKEQLELSITIDALDEGVVYLDRKGTVLSINRAALQWLKLSGTPDIYVKCNIRDLFNIQNKGEPYYLQNLINRMAQQQDSCKLSDTAVLITTDKHIFPVSGNISSTNRNGDFYGVIITFRDVTDEYSEKEFLALSMVAGDVFAWRYDNSCDYVMFDESFFHSFNIPHDGMNAISAQKFRDIIYPEDYTRWKKAIKGISSGKITKSTIQIRQDFNGMGYQWWEYRITSLPKSSLGNHYKLFGLCLNVDRFKKIEEELVRVRDEARESDRMKGVFLANMSHEVRTPLNSIVGFSTLLIEDNELGEDERGSFIEIINENCRLLLNLINEILDISRVESGILFRDEECNLTQIVEDSIEASRSACPDSVCLKVEVPEEPVCILGDKFRLKQLLDNLIDNAFKFTEQGSVTVGYILSENFKNICIYVRDTGIGISEQEIQKVFNRFYKTNDFVRGGGLGLSICKEIVRRLDGVIRVESTLDKGSCFIVEIPFKTICKKNE</sequence>
<dbReference type="PROSITE" id="PS50109">
    <property type="entry name" value="HIS_KIN"/>
    <property type="match status" value="1"/>
</dbReference>
<dbReference type="CDD" id="cd00082">
    <property type="entry name" value="HisKA"/>
    <property type="match status" value="1"/>
</dbReference>
<dbReference type="RefSeq" id="WP_103983754.1">
    <property type="nucleotide sequence ID" value="NZ_FNVS01000012.1"/>
</dbReference>
<keyword evidence="6" id="KW-0902">Two-component regulatory system</keyword>